<name>A0A4U6UKC0_SETVI</name>
<dbReference type="Proteomes" id="UP000298652">
    <property type="component" value="Chromosome 5"/>
</dbReference>
<dbReference type="AlphaFoldDB" id="A0A4U6UKC0"/>
<sequence length="236" mass="25252">MRTDVEMMKPETFEDAMSLTRAYEHRAQVEDYSCALARPFPRTLAHPAPFPITPKTSSLNATGSRPTTLGAPIKASSHQPGFTRLKPEEMAQHHLEGGCFNCPEKLTPDHTKTCSMHGGIYLLELVDDEDGDEFDLDNLRVSLHAIASIRTGGTIQLETKITTGSVWALVDSRSTHCFVATATAAHLGLTPTSRPGLTVGVANSECVPSFGVCSAVPSSSGKSISTSTSSSPPQRL</sequence>
<feature type="region of interest" description="Disordered" evidence="1">
    <location>
        <begin position="215"/>
        <end position="236"/>
    </location>
</feature>
<protein>
    <submittedName>
        <fullName evidence="2">Uncharacterized protein</fullName>
    </submittedName>
</protein>
<reference evidence="2" key="1">
    <citation type="submission" date="2019-03" db="EMBL/GenBank/DDBJ databases">
        <title>WGS assembly of Setaria viridis.</title>
        <authorList>
            <person name="Huang P."/>
            <person name="Jenkins J."/>
            <person name="Grimwood J."/>
            <person name="Barry K."/>
            <person name="Healey A."/>
            <person name="Mamidi S."/>
            <person name="Sreedasyam A."/>
            <person name="Shu S."/>
            <person name="Feldman M."/>
            <person name="Wu J."/>
            <person name="Yu Y."/>
            <person name="Chen C."/>
            <person name="Johnson J."/>
            <person name="Rokhsar D."/>
            <person name="Baxter I."/>
            <person name="Schmutz J."/>
            <person name="Brutnell T."/>
            <person name="Kellogg E."/>
        </authorList>
    </citation>
    <scope>NUCLEOTIDE SEQUENCE [LARGE SCALE GENOMIC DNA]</scope>
</reference>
<proteinExistence type="predicted"/>
<feature type="compositionally biased region" description="Low complexity" evidence="1">
    <location>
        <begin position="218"/>
        <end position="236"/>
    </location>
</feature>
<evidence type="ECO:0000313" key="3">
    <source>
        <dbReference type="Proteomes" id="UP000298652"/>
    </source>
</evidence>
<organism evidence="2 3">
    <name type="scientific">Setaria viridis</name>
    <name type="common">Green bristlegrass</name>
    <name type="synonym">Setaria italica subsp. viridis</name>
    <dbReference type="NCBI Taxonomy" id="4556"/>
    <lineage>
        <taxon>Eukaryota</taxon>
        <taxon>Viridiplantae</taxon>
        <taxon>Streptophyta</taxon>
        <taxon>Embryophyta</taxon>
        <taxon>Tracheophyta</taxon>
        <taxon>Spermatophyta</taxon>
        <taxon>Magnoliopsida</taxon>
        <taxon>Liliopsida</taxon>
        <taxon>Poales</taxon>
        <taxon>Poaceae</taxon>
        <taxon>PACMAD clade</taxon>
        <taxon>Panicoideae</taxon>
        <taxon>Panicodae</taxon>
        <taxon>Paniceae</taxon>
        <taxon>Cenchrinae</taxon>
        <taxon>Setaria</taxon>
    </lineage>
</organism>
<evidence type="ECO:0000256" key="1">
    <source>
        <dbReference type="SAM" id="MobiDB-lite"/>
    </source>
</evidence>
<keyword evidence="3" id="KW-1185">Reference proteome</keyword>
<dbReference type="EMBL" id="CM016556">
    <property type="protein sequence ID" value="TKW14319.1"/>
    <property type="molecule type" value="Genomic_DNA"/>
</dbReference>
<feature type="region of interest" description="Disordered" evidence="1">
    <location>
        <begin position="47"/>
        <end position="81"/>
    </location>
</feature>
<feature type="compositionally biased region" description="Polar residues" evidence="1">
    <location>
        <begin position="54"/>
        <end position="67"/>
    </location>
</feature>
<dbReference type="Gramene" id="TKW14319">
    <property type="protein sequence ID" value="TKW14319"/>
    <property type="gene ID" value="SEVIR_5G160632v2"/>
</dbReference>
<dbReference type="OMA" id="ANSECVP"/>
<accession>A0A4U6UKC0</accession>
<gene>
    <name evidence="2" type="ORF">SEVIR_5G160632v2</name>
</gene>
<evidence type="ECO:0000313" key="2">
    <source>
        <dbReference type="EMBL" id="TKW14319.1"/>
    </source>
</evidence>